<evidence type="ECO:0000256" key="7">
    <source>
        <dbReference type="ARBA" id="ARBA00022989"/>
    </source>
</evidence>
<evidence type="ECO:0000256" key="5">
    <source>
        <dbReference type="ARBA" id="ARBA00022801"/>
    </source>
</evidence>
<proteinExistence type="inferred from homology"/>
<dbReference type="GO" id="GO:0004252">
    <property type="term" value="F:serine-type endopeptidase activity"/>
    <property type="evidence" value="ECO:0007669"/>
    <property type="project" value="InterPro"/>
</dbReference>
<evidence type="ECO:0000256" key="1">
    <source>
        <dbReference type="ARBA" id="ARBA00004141"/>
    </source>
</evidence>
<evidence type="ECO:0000256" key="6">
    <source>
        <dbReference type="ARBA" id="ARBA00022946"/>
    </source>
</evidence>
<keyword evidence="4 9" id="KW-0812">Transmembrane</keyword>
<feature type="transmembrane region" description="Helical" evidence="9">
    <location>
        <begin position="168"/>
        <end position="187"/>
    </location>
</feature>
<keyword evidence="6" id="KW-0809">Transit peptide</keyword>
<keyword evidence="5" id="KW-0378">Hydrolase</keyword>
<reference evidence="11" key="1">
    <citation type="submission" date="2020-01" db="EMBL/GenBank/DDBJ databases">
        <authorList>
            <person name="Mishra B."/>
        </authorList>
    </citation>
    <scope>NUCLEOTIDE SEQUENCE [LARGE SCALE GENOMIC DNA]</scope>
</reference>
<dbReference type="Pfam" id="PF01694">
    <property type="entry name" value="Rhomboid"/>
    <property type="match status" value="1"/>
</dbReference>
<dbReference type="FunFam" id="1.20.1540.10:FF:000018">
    <property type="entry name" value="RHOMBOID-like protein 12, mitochondrial"/>
    <property type="match status" value="1"/>
</dbReference>
<gene>
    <name evidence="11" type="ORF">MERR_LOCUS30458</name>
</gene>
<comment type="subcellular location">
    <subcellularLocation>
        <location evidence="1">Membrane</location>
        <topology evidence="1">Multi-pass membrane protein</topology>
    </subcellularLocation>
</comment>
<dbReference type="PANTHER" id="PTHR43731">
    <property type="entry name" value="RHOMBOID PROTEASE"/>
    <property type="match status" value="1"/>
</dbReference>
<evidence type="ECO:0000256" key="2">
    <source>
        <dbReference type="ARBA" id="ARBA00009045"/>
    </source>
</evidence>
<dbReference type="Gene3D" id="1.20.1540.10">
    <property type="entry name" value="Rhomboid-like"/>
    <property type="match status" value="1"/>
</dbReference>
<feature type="transmembrane region" description="Helical" evidence="9">
    <location>
        <begin position="268"/>
        <end position="287"/>
    </location>
</feature>
<name>A0A6D2K3S9_9BRAS</name>
<feature type="transmembrane region" description="Helical" evidence="9">
    <location>
        <begin position="293"/>
        <end position="312"/>
    </location>
</feature>
<protein>
    <recommendedName>
        <fullName evidence="10">Peptidase S54 rhomboid domain-containing protein</fullName>
    </recommendedName>
</protein>
<keyword evidence="12" id="KW-1185">Reference proteome</keyword>
<feature type="transmembrane region" description="Helical" evidence="9">
    <location>
        <begin position="115"/>
        <end position="137"/>
    </location>
</feature>
<evidence type="ECO:0000256" key="4">
    <source>
        <dbReference type="ARBA" id="ARBA00022692"/>
    </source>
</evidence>
<dbReference type="InterPro" id="IPR035952">
    <property type="entry name" value="Rhomboid-like_sf"/>
</dbReference>
<dbReference type="InterPro" id="IPR050925">
    <property type="entry name" value="Rhomboid_protease_S54"/>
</dbReference>
<dbReference type="GO" id="GO:0016020">
    <property type="term" value="C:membrane"/>
    <property type="evidence" value="ECO:0007669"/>
    <property type="project" value="UniProtKB-SubCell"/>
</dbReference>
<evidence type="ECO:0000313" key="11">
    <source>
        <dbReference type="EMBL" id="CAA7043223.1"/>
    </source>
</evidence>
<evidence type="ECO:0000256" key="3">
    <source>
        <dbReference type="ARBA" id="ARBA00022670"/>
    </source>
</evidence>
<dbReference type="GO" id="GO:0006508">
    <property type="term" value="P:proteolysis"/>
    <property type="evidence" value="ECO:0007669"/>
    <property type="project" value="UniProtKB-KW"/>
</dbReference>
<dbReference type="PANTHER" id="PTHR43731:SF33">
    <property type="entry name" value="RHOMBOID-LIKE PROTEIN 16, CHLOROPLASTIC-RELATED"/>
    <property type="match status" value="1"/>
</dbReference>
<feature type="transmembrane region" description="Helical" evidence="9">
    <location>
        <begin position="237"/>
        <end position="256"/>
    </location>
</feature>
<dbReference type="Proteomes" id="UP000467841">
    <property type="component" value="Unassembled WGS sequence"/>
</dbReference>
<accession>A0A6D2K3S9</accession>
<evidence type="ECO:0000256" key="8">
    <source>
        <dbReference type="ARBA" id="ARBA00023136"/>
    </source>
</evidence>
<dbReference type="EMBL" id="CACVBM020001274">
    <property type="protein sequence ID" value="CAA7043223.1"/>
    <property type="molecule type" value="Genomic_DNA"/>
</dbReference>
<dbReference type="AlphaFoldDB" id="A0A6D2K3S9"/>
<dbReference type="SUPFAM" id="SSF144091">
    <property type="entry name" value="Rhomboid-like"/>
    <property type="match status" value="1"/>
</dbReference>
<dbReference type="InterPro" id="IPR022764">
    <property type="entry name" value="Peptidase_S54_rhomboid_dom"/>
</dbReference>
<keyword evidence="3" id="KW-0645">Protease</keyword>
<comment type="caution">
    <text evidence="11">The sequence shown here is derived from an EMBL/GenBank/DDBJ whole genome shotgun (WGS) entry which is preliminary data.</text>
</comment>
<evidence type="ECO:0000259" key="10">
    <source>
        <dbReference type="Pfam" id="PF01694"/>
    </source>
</evidence>
<keyword evidence="7 9" id="KW-1133">Transmembrane helix</keyword>
<feature type="transmembrane region" description="Helical" evidence="9">
    <location>
        <begin position="199"/>
        <end position="217"/>
    </location>
</feature>
<evidence type="ECO:0000313" key="12">
    <source>
        <dbReference type="Proteomes" id="UP000467841"/>
    </source>
</evidence>
<feature type="domain" description="Peptidase S54 rhomboid" evidence="10">
    <location>
        <begin position="159"/>
        <end position="313"/>
    </location>
</feature>
<evidence type="ECO:0000256" key="9">
    <source>
        <dbReference type="SAM" id="Phobius"/>
    </source>
</evidence>
<comment type="similarity">
    <text evidence="2">Belongs to the peptidase S54 family.</text>
</comment>
<keyword evidence="8 9" id="KW-0472">Membrane</keyword>
<sequence length="321" mass="35345">MHAIFSRTRRVVVVVGPSLQRTKLLRNQQPALSQQSQRRHFLSHLLPSGLVASSSATRSEKIHGFFATTLRNNHLKLESGNASESRAGFFGFRLPSKGLESEGFTGFQKRGWKSWIHGANGVVFGLIIANAAVFTLWKVSDKRWMTKHFVLSLYSVTSGHIHTLITPGFSHIGTSHFVMNMIGLFYFGTNIARTFGPLYLLKLYFAGTLASSVYLLSEQALMATLKSYGSQGRTKPIAILGADGSVFAITLLDILLYPKVTTYFDLMLRVPALLGVLSLGGNVLQVLEGKTKTLSLQSTHVLGGAIVAAIAWKRIRKGRFY</sequence>
<organism evidence="11 12">
    <name type="scientific">Microthlaspi erraticum</name>
    <dbReference type="NCBI Taxonomy" id="1685480"/>
    <lineage>
        <taxon>Eukaryota</taxon>
        <taxon>Viridiplantae</taxon>
        <taxon>Streptophyta</taxon>
        <taxon>Embryophyta</taxon>
        <taxon>Tracheophyta</taxon>
        <taxon>Spermatophyta</taxon>
        <taxon>Magnoliopsida</taxon>
        <taxon>eudicotyledons</taxon>
        <taxon>Gunneridae</taxon>
        <taxon>Pentapetalae</taxon>
        <taxon>rosids</taxon>
        <taxon>malvids</taxon>
        <taxon>Brassicales</taxon>
        <taxon>Brassicaceae</taxon>
        <taxon>Coluteocarpeae</taxon>
        <taxon>Microthlaspi</taxon>
    </lineage>
</organism>
<dbReference type="OrthoDB" id="418595at2759"/>